<dbReference type="PANTHER" id="PTHR10458">
    <property type="entry name" value="PEPTIDE DEFORMYLASE"/>
    <property type="match status" value="1"/>
</dbReference>
<name>A0A8J2REM6_9CRUS</name>
<comment type="catalytic activity">
    <reaction evidence="7">
        <text>N-terminal N-formyl-L-methionyl-[peptide] + H2O = N-terminal L-methionyl-[peptide] + formate</text>
        <dbReference type="Rhea" id="RHEA:24420"/>
        <dbReference type="Rhea" id="RHEA-COMP:10639"/>
        <dbReference type="Rhea" id="RHEA-COMP:10640"/>
        <dbReference type="ChEBI" id="CHEBI:15377"/>
        <dbReference type="ChEBI" id="CHEBI:15740"/>
        <dbReference type="ChEBI" id="CHEBI:49298"/>
        <dbReference type="ChEBI" id="CHEBI:64731"/>
        <dbReference type="EC" id="3.5.1.88"/>
    </reaction>
</comment>
<evidence type="ECO:0000256" key="4">
    <source>
        <dbReference type="ARBA" id="ARBA00022801"/>
    </source>
</evidence>
<evidence type="ECO:0000313" key="8">
    <source>
        <dbReference type="EMBL" id="CAH0100784.1"/>
    </source>
</evidence>
<sequence>MFRYIKILNKSLSGSTSVRYLSSFEKFQRWYRDLWDPKVPGPPFKHVCQVGDPTLRLKSSEVALEELNSERIKNILLVLRGVMKHYKSIGISAPQIGIPLRIIMIEIPDYMVKQFGPEACKTREIVEIPFKVGRLEKLNFTNNLAKICLQVFINPEMQVKDFKKTLFPEGCESLKGISALVPRYKAVHVKGYDYDGSPTEWAATGWAARIVQHEMDHLDGQMYTDIMESKSLQVDLWKTINAHKGNILVKYNK</sequence>
<dbReference type="InterPro" id="IPR036821">
    <property type="entry name" value="Peptide_deformylase_sf"/>
</dbReference>
<comment type="caution">
    <text evidence="8">The sequence shown here is derived from an EMBL/GenBank/DDBJ whole genome shotgun (WGS) entry which is preliminary data.</text>
</comment>
<comment type="function">
    <text evidence="6 7">Removes the formyl group from the N-terminal Met of newly synthesized proteins.</text>
</comment>
<evidence type="ECO:0000256" key="6">
    <source>
        <dbReference type="ARBA" id="ARBA00037114"/>
    </source>
</evidence>
<reference evidence="8" key="1">
    <citation type="submission" date="2021-11" db="EMBL/GenBank/DDBJ databases">
        <authorList>
            <person name="Schell T."/>
        </authorList>
    </citation>
    <scope>NUCLEOTIDE SEQUENCE</scope>
    <source>
        <strain evidence="8">M5</strain>
    </source>
</reference>
<dbReference type="PRINTS" id="PR01576">
    <property type="entry name" value="PDEFORMYLASE"/>
</dbReference>
<dbReference type="GO" id="GO:0006412">
    <property type="term" value="P:translation"/>
    <property type="evidence" value="ECO:0007669"/>
    <property type="project" value="UniProtKB-KW"/>
</dbReference>
<evidence type="ECO:0000256" key="2">
    <source>
        <dbReference type="ARBA" id="ARBA00012175"/>
    </source>
</evidence>
<dbReference type="HAMAP" id="MF_00163">
    <property type="entry name" value="Pep_deformylase"/>
    <property type="match status" value="1"/>
</dbReference>
<evidence type="ECO:0000256" key="7">
    <source>
        <dbReference type="RuleBase" id="RU362111"/>
    </source>
</evidence>
<dbReference type="PANTHER" id="PTHR10458:SF2">
    <property type="entry name" value="PEPTIDE DEFORMYLASE, MITOCHONDRIAL"/>
    <property type="match status" value="1"/>
</dbReference>
<evidence type="ECO:0000256" key="1">
    <source>
        <dbReference type="ARBA" id="ARBA00010759"/>
    </source>
</evidence>
<comment type="similarity">
    <text evidence="1 7">Belongs to the polypeptide deformylase family.</text>
</comment>
<gene>
    <name evidence="8" type="ORF">DGAL_LOCUS3072</name>
</gene>
<keyword evidence="9" id="KW-1185">Reference proteome</keyword>
<keyword evidence="4 7" id="KW-0378">Hydrolase</keyword>
<evidence type="ECO:0000256" key="3">
    <source>
        <dbReference type="ARBA" id="ARBA00022723"/>
    </source>
</evidence>
<evidence type="ECO:0000313" key="9">
    <source>
        <dbReference type="Proteomes" id="UP000789390"/>
    </source>
</evidence>
<dbReference type="Proteomes" id="UP000789390">
    <property type="component" value="Unassembled WGS sequence"/>
</dbReference>
<dbReference type="Gene3D" id="3.90.45.10">
    <property type="entry name" value="Peptide deformylase"/>
    <property type="match status" value="1"/>
</dbReference>
<dbReference type="Pfam" id="PF01327">
    <property type="entry name" value="Pep_deformylase"/>
    <property type="match status" value="1"/>
</dbReference>
<dbReference type="CDD" id="cd00487">
    <property type="entry name" value="Pep_deformylase"/>
    <property type="match status" value="1"/>
</dbReference>
<dbReference type="InterPro" id="IPR023635">
    <property type="entry name" value="Peptide_deformylase"/>
</dbReference>
<keyword evidence="5 7" id="KW-0648">Protein biosynthesis</keyword>
<keyword evidence="3 7" id="KW-0479">Metal-binding</keyword>
<protein>
    <recommendedName>
        <fullName evidence="2 7">Peptide deformylase</fullName>
        <ecNumber evidence="2 7">3.5.1.88</ecNumber>
    </recommendedName>
</protein>
<dbReference type="EMBL" id="CAKKLH010000045">
    <property type="protein sequence ID" value="CAH0100784.1"/>
    <property type="molecule type" value="Genomic_DNA"/>
</dbReference>
<dbReference type="NCBIfam" id="NF001159">
    <property type="entry name" value="PRK00150.1-3"/>
    <property type="match status" value="1"/>
</dbReference>
<accession>A0A8J2REM6</accession>
<dbReference type="GO" id="GO:0005739">
    <property type="term" value="C:mitochondrion"/>
    <property type="evidence" value="ECO:0007669"/>
    <property type="project" value="TreeGrafter"/>
</dbReference>
<proteinExistence type="inferred from homology"/>
<dbReference type="EC" id="3.5.1.88" evidence="2 7"/>
<dbReference type="OrthoDB" id="276063at2759"/>
<dbReference type="GO" id="GO:0042586">
    <property type="term" value="F:peptide deformylase activity"/>
    <property type="evidence" value="ECO:0007669"/>
    <property type="project" value="UniProtKB-EC"/>
</dbReference>
<dbReference type="GO" id="GO:0046872">
    <property type="term" value="F:metal ion binding"/>
    <property type="evidence" value="ECO:0007669"/>
    <property type="project" value="UniProtKB-KW"/>
</dbReference>
<dbReference type="AlphaFoldDB" id="A0A8J2REM6"/>
<organism evidence="8 9">
    <name type="scientific">Daphnia galeata</name>
    <dbReference type="NCBI Taxonomy" id="27404"/>
    <lineage>
        <taxon>Eukaryota</taxon>
        <taxon>Metazoa</taxon>
        <taxon>Ecdysozoa</taxon>
        <taxon>Arthropoda</taxon>
        <taxon>Crustacea</taxon>
        <taxon>Branchiopoda</taxon>
        <taxon>Diplostraca</taxon>
        <taxon>Cladocera</taxon>
        <taxon>Anomopoda</taxon>
        <taxon>Daphniidae</taxon>
        <taxon>Daphnia</taxon>
    </lineage>
</organism>
<evidence type="ECO:0000256" key="5">
    <source>
        <dbReference type="ARBA" id="ARBA00022917"/>
    </source>
</evidence>
<dbReference type="SUPFAM" id="SSF56420">
    <property type="entry name" value="Peptide deformylase"/>
    <property type="match status" value="1"/>
</dbReference>